<dbReference type="Proteomes" id="UP000829685">
    <property type="component" value="Unassembled WGS sequence"/>
</dbReference>
<keyword evidence="2" id="KW-1185">Reference proteome</keyword>
<name>A0A9P9WBH2_9PEZI</name>
<evidence type="ECO:0000313" key="1">
    <source>
        <dbReference type="EMBL" id="KAI1856011.1"/>
    </source>
</evidence>
<dbReference type="EMBL" id="JAFIMR010000047">
    <property type="protein sequence ID" value="KAI1856011.1"/>
    <property type="molecule type" value="Genomic_DNA"/>
</dbReference>
<evidence type="ECO:0000313" key="2">
    <source>
        <dbReference type="Proteomes" id="UP000829685"/>
    </source>
</evidence>
<proteinExistence type="predicted"/>
<comment type="caution">
    <text evidence="1">The sequence shown here is derived from an EMBL/GenBank/DDBJ whole genome shotgun (WGS) entry which is preliminary data.</text>
</comment>
<gene>
    <name evidence="1" type="ORF">JX265_011908</name>
</gene>
<organism evidence="1 2">
    <name type="scientific">Neoarthrinium moseri</name>
    <dbReference type="NCBI Taxonomy" id="1658444"/>
    <lineage>
        <taxon>Eukaryota</taxon>
        <taxon>Fungi</taxon>
        <taxon>Dikarya</taxon>
        <taxon>Ascomycota</taxon>
        <taxon>Pezizomycotina</taxon>
        <taxon>Sordariomycetes</taxon>
        <taxon>Xylariomycetidae</taxon>
        <taxon>Amphisphaeriales</taxon>
        <taxon>Apiosporaceae</taxon>
        <taxon>Neoarthrinium</taxon>
    </lineage>
</organism>
<dbReference type="AlphaFoldDB" id="A0A9P9WBH2"/>
<reference evidence="1" key="1">
    <citation type="submission" date="2021-03" db="EMBL/GenBank/DDBJ databases">
        <title>Revisited historic fungal species revealed as producer of novel bioactive compounds through whole genome sequencing and comparative genomics.</title>
        <authorList>
            <person name="Vignolle G.A."/>
            <person name="Hochenegger N."/>
            <person name="Mach R.L."/>
            <person name="Mach-Aigner A.R."/>
            <person name="Javad Rahimi M."/>
            <person name="Salim K.A."/>
            <person name="Chan C.M."/>
            <person name="Lim L.B.L."/>
            <person name="Cai F."/>
            <person name="Druzhinina I.S."/>
            <person name="U'Ren J.M."/>
            <person name="Derntl C."/>
        </authorList>
    </citation>
    <scope>NUCLEOTIDE SEQUENCE</scope>
    <source>
        <strain evidence="1">TUCIM 5799</strain>
    </source>
</reference>
<sequence length="222" mass="25613">MALASHTGRAQFIASSDRLQAFSSQTRKTVLQGFQAISSVAKRLDPNKVEVAFASRPTKAFRARRTKNLVEMLERHEFQHDPHLMQKSLSELIEHQIIRKLPVKKMGFNINPISRKHVSIYIFTDGNWGDDPKRACLVEKPVESLIHEVKHRKLSPQQVTMHFVRFGDSAEGFRHLQYLDCFGEREDIDFDIVDVKHISSNVVSLFYGPLSHHSDREGEEFY</sequence>
<accession>A0A9P9WBH2</accession>
<protein>
    <submittedName>
        <fullName evidence="1">Uncharacterized protein</fullName>
    </submittedName>
</protein>